<dbReference type="InterPro" id="IPR050203">
    <property type="entry name" value="Trp-tRNA_synthetase"/>
</dbReference>
<dbReference type="GO" id="GO:0005524">
    <property type="term" value="F:ATP binding"/>
    <property type="evidence" value="ECO:0007669"/>
    <property type="project" value="UniProtKB-KW"/>
</dbReference>
<dbReference type="OrthoDB" id="9801042at2"/>
<dbReference type="RefSeq" id="WP_132373078.1">
    <property type="nucleotide sequence ID" value="NZ_SMAN01000031.1"/>
</dbReference>
<sequence>MSKDILITGGRPTGNLHLGHFLGAFKKTVDIHKNYNSFFIISNFHMLTTKKRLKDLEEMPKNILDMVAECIAMGMDPDSINFYLQSNIIEMPKLYTFIQNHININSLIDNDSINEMKNHSQSFSLGLLAYSVMEAADIIGIGADVVPVGVDNIDHLNITHQIIDSINKEYSSSLKKPEVVQSVQANIIGLDLKNKMSKSLDNCIYLKDDSDIIYQKLNNIEPKNRYDLLMNFKEALGQHYDTKFIANYSDLIDLVIEIVDPISLKRKELLSDPSYLIKLIDEGTQKANEQFSFTVNSIFEPIKFTSKSIFEGIDKFE</sequence>
<accession>A0A4R3MVD4</accession>
<evidence type="ECO:0000256" key="1">
    <source>
        <dbReference type="ARBA" id="ARBA00005594"/>
    </source>
</evidence>
<evidence type="ECO:0000313" key="11">
    <source>
        <dbReference type="Proteomes" id="UP000294650"/>
    </source>
</evidence>
<evidence type="ECO:0000256" key="7">
    <source>
        <dbReference type="ARBA" id="ARBA00023146"/>
    </source>
</evidence>
<dbReference type="InterPro" id="IPR002305">
    <property type="entry name" value="aa-tRNA-synth_Ic"/>
</dbReference>
<evidence type="ECO:0000256" key="2">
    <source>
        <dbReference type="ARBA" id="ARBA00013161"/>
    </source>
</evidence>
<dbReference type="AlphaFoldDB" id="A0A4R3MVD4"/>
<evidence type="ECO:0000256" key="3">
    <source>
        <dbReference type="ARBA" id="ARBA00022598"/>
    </source>
</evidence>
<gene>
    <name evidence="10" type="ORF">EDD68_13113</name>
</gene>
<dbReference type="Gene3D" id="1.10.240.10">
    <property type="entry name" value="Tyrosyl-Transfer RNA Synthetase"/>
    <property type="match status" value="1"/>
</dbReference>
<dbReference type="PANTHER" id="PTHR43766:SF1">
    <property type="entry name" value="TRYPTOPHAN--TRNA LIGASE, MITOCHONDRIAL"/>
    <property type="match status" value="1"/>
</dbReference>
<reference evidence="10 11" key="1">
    <citation type="submission" date="2019-03" db="EMBL/GenBank/DDBJ databases">
        <title>Genomic Encyclopedia of Type Strains, Phase IV (KMG-IV): sequencing the most valuable type-strain genomes for metagenomic binning, comparative biology and taxonomic classification.</title>
        <authorList>
            <person name="Goeker M."/>
        </authorList>
    </citation>
    <scope>NUCLEOTIDE SEQUENCE [LARGE SCALE GENOMIC DNA]</scope>
    <source>
        <strain evidence="10 11">DSM 25894</strain>
    </source>
</reference>
<name>A0A4R3MVD4_9BACI</name>
<dbReference type="Gene3D" id="3.40.50.620">
    <property type="entry name" value="HUPs"/>
    <property type="match status" value="1"/>
</dbReference>
<dbReference type="NCBIfam" id="TIGR00233">
    <property type="entry name" value="trpS"/>
    <property type="match status" value="1"/>
</dbReference>
<dbReference type="InterPro" id="IPR014729">
    <property type="entry name" value="Rossmann-like_a/b/a_fold"/>
</dbReference>
<keyword evidence="6 9" id="KW-0648">Protein biosynthesis</keyword>
<dbReference type="EC" id="6.1.1.2" evidence="2 8"/>
<dbReference type="Pfam" id="PF00579">
    <property type="entry name" value="tRNA-synt_1b"/>
    <property type="match status" value="1"/>
</dbReference>
<dbReference type="GO" id="GO:0005829">
    <property type="term" value="C:cytosol"/>
    <property type="evidence" value="ECO:0007669"/>
    <property type="project" value="TreeGrafter"/>
</dbReference>
<organism evidence="10 11">
    <name type="scientific">Melghiribacillus thermohalophilus</name>
    <dbReference type="NCBI Taxonomy" id="1324956"/>
    <lineage>
        <taxon>Bacteria</taxon>
        <taxon>Bacillati</taxon>
        <taxon>Bacillota</taxon>
        <taxon>Bacilli</taxon>
        <taxon>Bacillales</taxon>
        <taxon>Bacillaceae</taxon>
        <taxon>Melghiribacillus</taxon>
    </lineage>
</organism>
<dbReference type="GO" id="GO:0006436">
    <property type="term" value="P:tryptophanyl-tRNA aminoacylation"/>
    <property type="evidence" value="ECO:0007669"/>
    <property type="project" value="UniProtKB-UniRule"/>
</dbReference>
<protein>
    <recommendedName>
        <fullName evidence="2 8">Tryptophan--tRNA ligase</fullName>
        <ecNumber evidence="2 8">6.1.1.2</ecNumber>
    </recommendedName>
</protein>
<evidence type="ECO:0000313" key="10">
    <source>
        <dbReference type="EMBL" id="TCT17494.1"/>
    </source>
</evidence>
<keyword evidence="3 9" id="KW-0436">Ligase</keyword>
<proteinExistence type="inferred from homology"/>
<keyword evidence="7 9" id="KW-0030">Aminoacyl-tRNA synthetase</keyword>
<comment type="similarity">
    <text evidence="1 9">Belongs to the class-I aminoacyl-tRNA synthetase family.</text>
</comment>
<evidence type="ECO:0000256" key="6">
    <source>
        <dbReference type="ARBA" id="ARBA00022917"/>
    </source>
</evidence>
<dbReference type="PRINTS" id="PR01039">
    <property type="entry name" value="TRNASYNTHTRP"/>
</dbReference>
<dbReference type="SUPFAM" id="SSF52374">
    <property type="entry name" value="Nucleotidylyl transferase"/>
    <property type="match status" value="1"/>
</dbReference>
<dbReference type="Proteomes" id="UP000294650">
    <property type="component" value="Unassembled WGS sequence"/>
</dbReference>
<dbReference type="InterPro" id="IPR001412">
    <property type="entry name" value="aa-tRNA-synth_I_CS"/>
</dbReference>
<dbReference type="PROSITE" id="PS00178">
    <property type="entry name" value="AA_TRNA_LIGASE_I"/>
    <property type="match status" value="1"/>
</dbReference>
<keyword evidence="4 9" id="KW-0547">Nucleotide-binding</keyword>
<evidence type="ECO:0000256" key="5">
    <source>
        <dbReference type="ARBA" id="ARBA00022840"/>
    </source>
</evidence>
<dbReference type="EMBL" id="SMAN01000031">
    <property type="protein sequence ID" value="TCT17494.1"/>
    <property type="molecule type" value="Genomic_DNA"/>
</dbReference>
<dbReference type="InterPro" id="IPR002306">
    <property type="entry name" value="Trp-tRNA-ligase"/>
</dbReference>
<comment type="caution">
    <text evidence="10">The sequence shown here is derived from an EMBL/GenBank/DDBJ whole genome shotgun (WGS) entry which is preliminary data.</text>
</comment>
<keyword evidence="5 9" id="KW-0067">ATP-binding</keyword>
<evidence type="ECO:0000256" key="9">
    <source>
        <dbReference type="RuleBase" id="RU363036"/>
    </source>
</evidence>
<evidence type="ECO:0000256" key="4">
    <source>
        <dbReference type="ARBA" id="ARBA00022741"/>
    </source>
</evidence>
<keyword evidence="11" id="KW-1185">Reference proteome</keyword>
<dbReference type="GO" id="GO:0004830">
    <property type="term" value="F:tryptophan-tRNA ligase activity"/>
    <property type="evidence" value="ECO:0007669"/>
    <property type="project" value="UniProtKB-UniRule"/>
</dbReference>
<dbReference type="PANTHER" id="PTHR43766">
    <property type="entry name" value="TRYPTOPHAN--TRNA LIGASE, MITOCHONDRIAL"/>
    <property type="match status" value="1"/>
</dbReference>
<evidence type="ECO:0000256" key="8">
    <source>
        <dbReference type="NCBIfam" id="TIGR00233"/>
    </source>
</evidence>